<feature type="region of interest" description="Disordered" evidence="3">
    <location>
        <begin position="93"/>
        <end position="121"/>
    </location>
</feature>
<dbReference type="PANTHER" id="PTHR35603">
    <property type="match status" value="1"/>
</dbReference>
<organism evidence="5 6">
    <name type="scientific">Roseateles koreensis</name>
    <dbReference type="NCBI Taxonomy" id="2987526"/>
    <lineage>
        <taxon>Bacteria</taxon>
        <taxon>Pseudomonadati</taxon>
        <taxon>Pseudomonadota</taxon>
        <taxon>Betaproteobacteria</taxon>
        <taxon>Burkholderiales</taxon>
        <taxon>Sphaerotilaceae</taxon>
        <taxon>Roseateles</taxon>
    </lineage>
</organism>
<comment type="subcellular location">
    <subcellularLocation>
        <location evidence="1">Membrane</location>
    </subcellularLocation>
</comment>
<proteinExistence type="predicted"/>
<keyword evidence="6" id="KW-1185">Reference proteome</keyword>
<comment type="caution">
    <text evidence="5">The sequence shown here is derived from an EMBL/GenBank/DDBJ whole genome shotgun (WGS) entry which is preliminary data.</text>
</comment>
<dbReference type="InterPro" id="IPR008816">
    <property type="entry name" value="Gly_zipper_2TM_dom"/>
</dbReference>
<feature type="domain" description="Glycine zipper 2TM" evidence="4">
    <location>
        <begin position="152"/>
        <end position="193"/>
    </location>
</feature>
<accession>A0ABT5KPT9</accession>
<evidence type="ECO:0000256" key="3">
    <source>
        <dbReference type="SAM" id="MobiDB-lite"/>
    </source>
</evidence>
<evidence type="ECO:0000313" key="5">
    <source>
        <dbReference type="EMBL" id="MDC8784929.1"/>
    </source>
</evidence>
<dbReference type="Proteomes" id="UP001219862">
    <property type="component" value="Unassembled WGS sequence"/>
</dbReference>
<evidence type="ECO:0000313" key="6">
    <source>
        <dbReference type="Proteomes" id="UP001219862"/>
    </source>
</evidence>
<keyword evidence="2" id="KW-0472">Membrane</keyword>
<name>A0ABT5KPT9_9BURK</name>
<dbReference type="EMBL" id="JAQQXS010000005">
    <property type="protein sequence ID" value="MDC8784929.1"/>
    <property type="molecule type" value="Genomic_DNA"/>
</dbReference>
<evidence type="ECO:0000256" key="2">
    <source>
        <dbReference type="ARBA" id="ARBA00023136"/>
    </source>
</evidence>
<dbReference type="InterPro" id="IPR051407">
    <property type="entry name" value="Bact_OM_lipoprot/Surf_antigen"/>
</dbReference>
<dbReference type="PANTHER" id="PTHR35603:SF2">
    <property type="entry name" value="OUTER MEMBRANE LIPOPROTEIN"/>
    <property type="match status" value="1"/>
</dbReference>
<protein>
    <submittedName>
        <fullName evidence="5">Glycine zipper 2TM domain-containing protein</fullName>
    </submittedName>
</protein>
<dbReference type="Pfam" id="PF05433">
    <property type="entry name" value="Rick_17kDa_Anti"/>
    <property type="match status" value="1"/>
</dbReference>
<evidence type="ECO:0000259" key="4">
    <source>
        <dbReference type="Pfam" id="PF05433"/>
    </source>
</evidence>
<sequence>MNTASQRSIGIVLLLALLAGVYALGRSQSGVEGGPAHASSAALVSEAPVAASTPATAASTVAAVATPASAVSASAPPAPLVGAAKALPSVASGSKQVAHHAPVPARQPESSMAPPLESEPRPAAKEAPALCAECATVAGVQQVQREGQASGIGAIGGAVLGGLLGNQIGGGNGKKLATVGGAAAGGYFGNEMEKKQKARHAWVVRFNHADGSSSSTEYDHDPQLRVGEVVRLRDGEVIRQP</sequence>
<gene>
    <name evidence="5" type="ORF">PRZ01_06970</name>
</gene>
<reference evidence="5 6" key="1">
    <citation type="submission" date="2022-10" db="EMBL/GenBank/DDBJ databases">
        <title>paucibacter sp. hw8 Genome sequencing.</title>
        <authorList>
            <person name="Park S."/>
        </authorList>
    </citation>
    <scope>NUCLEOTIDE SEQUENCE [LARGE SCALE GENOMIC DNA]</scope>
    <source>
        <strain evidence="6">hw8</strain>
    </source>
</reference>
<evidence type="ECO:0000256" key="1">
    <source>
        <dbReference type="ARBA" id="ARBA00004370"/>
    </source>
</evidence>
<dbReference type="RefSeq" id="WP_273596049.1">
    <property type="nucleotide sequence ID" value="NZ_JAQQXS010000005.1"/>
</dbReference>